<dbReference type="CDD" id="cd02196">
    <property type="entry name" value="PurM"/>
    <property type="match status" value="1"/>
</dbReference>
<dbReference type="FunFam" id="3.90.600.10:FF:000001">
    <property type="entry name" value="Trifunctional purine biosynthetic protein adenosine-3"/>
    <property type="match status" value="1"/>
</dbReference>
<dbReference type="InterPro" id="IPR020559">
    <property type="entry name" value="PRibGlycinamide_synth_CS"/>
</dbReference>
<dbReference type="GO" id="GO:0004637">
    <property type="term" value="F:phosphoribosylamine-glycine ligase activity"/>
    <property type="evidence" value="ECO:0007669"/>
    <property type="project" value="UniProtKB-UniRule"/>
</dbReference>
<dbReference type="EMBL" id="OU900105">
    <property type="protein sequence ID" value="CAG9856449.1"/>
    <property type="molecule type" value="Genomic_DNA"/>
</dbReference>
<comment type="catalytic activity">
    <reaction evidence="16">
        <text>2-formamido-N(1)-(5-O-phospho-beta-D-ribosyl)acetamidine + ATP = 5-amino-1-(5-phospho-beta-D-ribosyl)imidazole + ADP + phosphate + H(+)</text>
        <dbReference type="Rhea" id="RHEA:23032"/>
        <dbReference type="ChEBI" id="CHEBI:15378"/>
        <dbReference type="ChEBI" id="CHEBI:30616"/>
        <dbReference type="ChEBI" id="CHEBI:43474"/>
        <dbReference type="ChEBI" id="CHEBI:137981"/>
        <dbReference type="ChEBI" id="CHEBI:147287"/>
        <dbReference type="ChEBI" id="CHEBI:456216"/>
        <dbReference type="EC" id="6.3.3.1"/>
    </reaction>
</comment>
<dbReference type="SUPFAM" id="SSF55326">
    <property type="entry name" value="PurM N-terminal domain-like"/>
    <property type="match status" value="1"/>
</dbReference>
<evidence type="ECO:0000256" key="12">
    <source>
        <dbReference type="ARBA" id="ARBA00022840"/>
    </source>
</evidence>
<dbReference type="GO" id="GO:0005524">
    <property type="term" value="F:ATP binding"/>
    <property type="evidence" value="ECO:0007669"/>
    <property type="project" value="UniProtKB-UniRule"/>
</dbReference>
<dbReference type="FunFam" id="3.90.650.10:FF:000019">
    <property type="entry name" value="Trifunctional purine biosynthetic protein adenosine-3"/>
    <property type="match status" value="1"/>
</dbReference>
<sequence length="1004" mass="107777">MSKNVLVIGGGGREHAIVWKLSSSPRVNKIFASPGSHGIQQVAKTQNVPLDLNNFQDIVKFCKDNQVSLVVVGPEDPLANGIADALTVEGINVFGPRKNAARIESDKNWAKAFMDRHGIPTAQWQSFTLAEEAKNFINNAPFDALVVKASGLAAGKGVVVAANNQEACKAVDEMLGDKKFGDAGETVVIEELLSGEEVSVLAFTDGNTIIPMLPAQDHKRIFENDQGPNTGGMGAYCPCPLLSPKQLEYVKNEVLDKAIQGFQKDKLKFVGVLYAGLMLTPIGPKVLEFNCRFGDPETEVVLPLLQSDLYEIMMSCCEGTLDRQNIKWKQDVSAVGVVLASRGYPETSSKGQEITGIETVTVNRNHIVFHCGTAFKNDRLVTNGGRVLISVALAPQLHLAAAKATKACELIKFDGQQYRRDISHKGIARAILQSGKLTYKQSGVDIDAGNSLVDHIKPAAKSTKRSGTLGGLGGFGGLFDTKAAGYKDPLLVSGTDGVGTKLKIAQAVGIHDTIGIDLVAMCVNDILAHGAEPLFFLDYFACGHLDVEVAKQVVTGIAEGCKQAGCSLIGGETAEMPDMYQPGDYDLAGFAVGAVERAELMPYVDKIEPGDVVIGLPSTGVHSNGFSLVRKVMKLARKDYNSVAPFSRHNKTFGQELLTPTKIYVKSVIPAVRTGKVKAFAHITGGGLTENIPRILPDGVAVVLDAAKWSIPPVFPWLATAGGIHESELLRTFNCGVGGALIVNAEDVDEVMGLVKGEGATVIGNVVQKEADQVVVNNFTTVMEGLMKAYVPSTVSDVCSLKKRVGVLISGSGTNLQALIDATMDPLQDIGAEIVLVLSNKPGVEGLKRAEKADIPRKVLSHKNFKNRLEFDMAVHEELVKAGVEIVCLAGFMRILTAEFTRKWKGRLLNVHPALLPLFKGVEAQKQALDAGVRVSGCTVHFVEEDVDAGAIIVQETVPIELNDTVEDLVERIKRAEHKAFPKALQLLAKQKIKLGSNDKIIWL</sequence>
<evidence type="ECO:0000259" key="17">
    <source>
        <dbReference type="PROSITE" id="PS50975"/>
    </source>
</evidence>
<keyword evidence="8" id="KW-0808">Transferase</keyword>
<dbReference type="NCBIfam" id="TIGR00878">
    <property type="entry name" value="purM"/>
    <property type="match status" value="1"/>
</dbReference>
<dbReference type="CDD" id="cd08645">
    <property type="entry name" value="FMT_core_GART"/>
    <property type="match status" value="1"/>
</dbReference>
<keyword evidence="7 16" id="KW-0436">Ligase</keyword>
<dbReference type="EC" id="6.3.4.13" evidence="16"/>
<evidence type="ECO:0000256" key="6">
    <source>
        <dbReference type="ARBA" id="ARBA00008696"/>
    </source>
</evidence>
<dbReference type="InterPro" id="IPR036921">
    <property type="entry name" value="PurM-like_N_sf"/>
</dbReference>
<keyword evidence="13 16" id="KW-0464">Manganese</keyword>
<dbReference type="EC" id="2.1.2.2" evidence="16"/>
<dbReference type="NCBIfam" id="TIGR00877">
    <property type="entry name" value="purD"/>
    <property type="match status" value="1"/>
</dbReference>
<dbReference type="Pfam" id="PF01071">
    <property type="entry name" value="GARS_A"/>
    <property type="match status" value="1"/>
</dbReference>
<organism evidence="18 19">
    <name type="scientific">Phyllotreta striolata</name>
    <name type="common">Striped flea beetle</name>
    <name type="synonym">Crioceris striolata</name>
    <dbReference type="NCBI Taxonomy" id="444603"/>
    <lineage>
        <taxon>Eukaryota</taxon>
        <taxon>Metazoa</taxon>
        <taxon>Ecdysozoa</taxon>
        <taxon>Arthropoda</taxon>
        <taxon>Hexapoda</taxon>
        <taxon>Insecta</taxon>
        <taxon>Pterygota</taxon>
        <taxon>Neoptera</taxon>
        <taxon>Endopterygota</taxon>
        <taxon>Coleoptera</taxon>
        <taxon>Polyphaga</taxon>
        <taxon>Cucujiformia</taxon>
        <taxon>Chrysomeloidea</taxon>
        <taxon>Chrysomelidae</taxon>
        <taxon>Galerucinae</taxon>
        <taxon>Alticini</taxon>
        <taxon>Phyllotreta</taxon>
    </lineage>
</organism>
<dbReference type="GO" id="GO:0004644">
    <property type="term" value="F:phosphoribosylglycinamide formyltransferase activity"/>
    <property type="evidence" value="ECO:0007669"/>
    <property type="project" value="UniProtKB-EC"/>
</dbReference>
<comment type="pathway">
    <text evidence="3 16">Purine metabolism; IMP biosynthesis via de novo pathway; N(1)-(5-phospho-D-ribosyl)glycinamide from 5-phospho-alpha-D-ribose 1-diphosphate: step 2/2.</text>
</comment>
<comment type="similarity">
    <text evidence="6 16">In the central section; belongs to the AIR synthase family.</text>
</comment>
<comment type="catalytic activity">
    <reaction evidence="16">
        <text>5-phospho-beta-D-ribosylamine + glycine + ATP = N(1)-(5-phospho-beta-D-ribosyl)glycinamide + ADP + phosphate + H(+)</text>
        <dbReference type="Rhea" id="RHEA:17453"/>
        <dbReference type="ChEBI" id="CHEBI:15378"/>
        <dbReference type="ChEBI" id="CHEBI:30616"/>
        <dbReference type="ChEBI" id="CHEBI:43474"/>
        <dbReference type="ChEBI" id="CHEBI:57305"/>
        <dbReference type="ChEBI" id="CHEBI:58681"/>
        <dbReference type="ChEBI" id="CHEBI:143788"/>
        <dbReference type="ChEBI" id="CHEBI:456216"/>
        <dbReference type="EC" id="6.3.4.13"/>
    </reaction>
</comment>
<dbReference type="InterPro" id="IPR011761">
    <property type="entry name" value="ATP-grasp"/>
</dbReference>
<comment type="similarity">
    <text evidence="5 16">In the C-terminal section; belongs to the GART family.</text>
</comment>
<dbReference type="SMART" id="SM01210">
    <property type="entry name" value="GARS_C"/>
    <property type="match status" value="1"/>
</dbReference>
<dbReference type="InterPro" id="IPR001555">
    <property type="entry name" value="GART_AS"/>
</dbReference>
<dbReference type="Gene3D" id="3.40.50.20">
    <property type="match status" value="1"/>
</dbReference>
<evidence type="ECO:0000256" key="2">
    <source>
        <dbReference type="ARBA" id="ARBA00005054"/>
    </source>
</evidence>
<dbReference type="Pfam" id="PF02844">
    <property type="entry name" value="GARS_N"/>
    <property type="match status" value="1"/>
</dbReference>
<dbReference type="Proteomes" id="UP001153712">
    <property type="component" value="Chromosome 12"/>
</dbReference>
<dbReference type="FunFam" id="3.30.470.20:FF:000018">
    <property type="entry name" value="Trifunctional purine biosynthetic protein adenosine-3"/>
    <property type="match status" value="1"/>
</dbReference>
<dbReference type="GO" id="GO:0004641">
    <property type="term" value="F:phosphoribosylformylglycinamidine cyclo-ligase activity"/>
    <property type="evidence" value="ECO:0007669"/>
    <property type="project" value="UniProtKB-EC"/>
</dbReference>
<dbReference type="FunFam" id="3.40.50.20:FF:000006">
    <property type="entry name" value="Phosphoribosylamine--glycine ligase, chloroplastic"/>
    <property type="match status" value="1"/>
</dbReference>
<dbReference type="PROSITE" id="PS00373">
    <property type="entry name" value="GART"/>
    <property type="match status" value="1"/>
</dbReference>
<dbReference type="HAMAP" id="MF_01930">
    <property type="entry name" value="PurN"/>
    <property type="match status" value="1"/>
</dbReference>
<keyword evidence="19" id="KW-1185">Reference proteome</keyword>
<evidence type="ECO:0000256" key="5">
    <source>
        <dbReference type="ARBA" id="ARBA00008630"/>
    </source>
</evidence>
<dbReference type="Gene3D" id="3.90.650.10">
    <property type="entry name" value="PurM-like C-terminal domain"/>
    <property type="match status" value="1"/>
</dbReference>
<dbReference type="FunFam" id="3.30.1330.10:FF:000001">
    <property type="entry name" value="Phosphoribosylformylglycinamidine cyclo-ligase"/>
    <property type="match status" value="1"/>
</dbReference>
<comment type="pathway">
    <text evidence="2 16">Purine metabolism; IMP biosynthesis via de novo pathway; N(2)-formyl-N(1)-(5-phospho-D-ribosyl)glycinamide from N(1)-(5-phospho-D-ribosyl)glycinamide (10-formyl THF route): step 1/1.</text>
</comment>
<dbReference type="PROSITE" id="PS50975">
    <property type="entry name" value="ATP_GRASP"/>
    <property type="match status" value="1"/>
</dbReference>
<dbReference type="GO" id="GO:0046872">
    <property type="term" value="F:metal ion binding"/>
    <property type="evidence" value="ECO:0007669"/>
    <property type="project" value="UniProtKB-KW"/>
</dbReference>
<dbReference type="Gene3D" id="3.40.50.170">
    <property type="entry name" value="Formyl transferase, N-terminal domain"/>
    <property type="match status" value="1"/>
</dbReference>
<keyword evidence="11 16" id="KW-0658">Purine biosynthesis</keyword>
<dbReference type="PROSITE" id="PS00184">
    <property type="entry name" value="GARS"/>
    <property type="match status" value="1"/>
</dbReference>
<reference evidence="18" key="1">
    <citation type="submission" date="2022-01" db="EMBL/GenBank/DDBJ databases">
        <authorList>
            <person name="King R."/>
        </authorList>
    </citation>
    <scope>NUCLEOTIDE SEQUENCE</scope>
</reference>
<evidence type="ECO:0000256" key="15">
    <source>
        <dbReference type="PROSITE-ProRule" id="PRU00409"/>
    </source>
</evidence>
<proteinExistence type="inferred from homology"/>
<keyword evidence="14 16" id="KW-0511">Multifunctional enzyme</keyword>
<dbReference type="InterPro" id="IPR013815">
    <property type="entry name" value="ATP_grasp_subdomain_1"/>
</dbReference>
<evidence type="ECO:0000313" key="18">
    <source>
        <dbReference type="EMBL" id="CAG9856449.1"/>
    </source>
</evidence>
<dbReference type="NCBIfam" id="TIGR00639">
    <property type="entry name" value="PurN"/>
    <property type="match status" value="1"/>
</dbReference>
<evidence type="ECO:0000256" key="3">
    <source>
        <dbReference type="ARBA" id="ARBA00005174"/>
    </source>
</evidence>
<evidence type="ECO:0000256" key="1">
    <source>
        <dbReference type="ARBA" id="ARBA00004686"/>
    </source>
</evidence>
<evidence type="ECO:0000256" key="9">
    <source>
        <dbReference type="ARBA" id="ARBA00022723"/>
    </source>
</evidence>
<dbReference type="GO" id="GO:0005829">
    <property type="term" value="C:cytosol"/>
    <property type="evidence" value="ECO:0007669"/>
    <property type="project" value="TreeGrafter"/>
</dbReference>
<dbReference type="InterPro" id="IPR004607">
    <property type="entry name" value="GART"/>
</dbReference>
<dbReference type="GO" id="GO:0046084">
    <property type="term" value="P:adenine biosynthetic process"/>
    <property type="evidence" value="ECO:0007669"/>
    <property type="project" value="TreeGrafter"/>
</dbReference>
<dbReference type="PANTHER" id="PTHR10520:SF12">
    <property type="entry name" value="TRIFUNCTIONAL PURINE BIOSYNTHETIC PROTEIN ADENOSINE-3"/>
    <property type="match status" value="1"/>
</dbReference>
<evidence type="ECO:0000313" key="19">
    <source>
        <dbReference type="Proteomes" id="UP001153712"/>
    </source>
</evidence>
<keyword evidence="10 15" id="KW-0547">Nucleotide-binding</keyword>
<dbReference type="SUPFAM" id="SSF56059">
    <property type="entry name" value="Glutathione synthetase ATP-binding domain-like"/>
    <property type="match status" value="1"/>
</dbReference>
<dbReference type="InterPro" id="IPR010918">
    <property type="entry name" value="PurM-like_C_dom"/>
</dbReference>
<dbReference type="AlphaFoldDB" id="A0A9N9XJM1"/>
<feature type="domain" description="ATP-grasp" evidence="17">
    <location>
        <begin position="111"/>
        <end position="318"/>
    </location>
</feature>
<dbReference type="Pfam" id="PF02769">
    <property type="entry name" value="AIRS_C"/>
    <property type="match status" value="1"/>
</dbReference>
<dbReference type="SUPFAM" id="SSF53328">
    <property type="entry name" value="Formyltransferase"/>
    <property type="match status" value="1"/>
</dbReference>
<evidence type="ECO:0000256" key="16">
    <source>
        <dbReference type="RuleBase" id="RU363089"/>
    </source>
</evidence>
<dbReference type="InterPro" id="IPR036477">
    <property type="entry name" value="Formyl_transf_N_sf"/>
</dbReference>
<comment type="similarity">
    <text evidence="4 16">In the N-terminal section; belongs to the GARS family.</text>
</comment>
<dbReference type="SUPFAM" id="SSF51246">
    <property type="entry name" value="Rudiment single hybrid motif"/>
    <property type="match status" value="1"/>
</dbReference>
<dbReference type="PANTHER" id="PTHR10520">
    <property type="entry name" value="TRIFUNCTIONAL PURINE BIOSYNTHETIC PROTEIN ADENOSINE-3-RELATED"/>
    <property type="match status" value="1"/>
</dbReference>
<keyword evidence="12 15" id="KW-0067">ATP-binding</keyword>
<dbReference type="SMART" id="SM01209">
    <property type="entry name" value="GARS_A"/>
    <property type="match status" value="1"/>
</dbReference>
<gene>
    <name evidence="18" type="ORF">PHYEVI_LOCUS2871</name>
</gene>
<dbReference type="Pfam" id="PF00551">
    <property type="entry name" value="Formyl_trans_N"/>
    <property type="match status" value="1"/>
</dbReference>
<dbReference type="HAMAP" id="MF_00138">
    <property type="entry name" value="GARS"/>
    <property type="match status" value="1"/>
</dbReference>
<evidence type="ECO:0000256" key="8">
    <source>
        <dbReference type="ARBA" id="ARBA00022679"/>
    </source>
</evidence>
<evidence type="ECO:0000256" key="11">
    <source>
        <dbReference type="ARBA" id="ARBA00022755"/>
    </source>
</evidence>
<dbReference type="Gene3D" id="3.30.1330.10">
    <property type="entry name" value="PurM-like, N-terminal domain"/>
    <property type="match status" value="1"/>
</dbReference>
<dbReference type="InterPro" id="IPR000115">
    <property type="entry name" value="PRibGlycinamide_synth"/>
</dbReference>
<comment type="pathway">
    <text evidence="1 16">Purine metabolism; IMP biosynthesis via de novo pathway; 5-amino-1-(5-phospho-D-ribosyl)imidazole from N(2)-formyl-N(1)-(5-phospho-D-ribosyl)glycinamide: step 2/2.</text>
</comment>
<evidence type="ECO:0000256" key="10">
    <source>
        <dbReference type="ARBA" id="ARBA00022741"/>
    </source>
</evidence>
<evidence type="ECO:0000256" key="4">
    <source>
        <dbReference type="ARBA" id="ARBA00007423"/>
    </source>
</evidence>
<dbReference type="Gene3D" id="3.30.470.20">
    <property type="entry name" value="ATP-grasp fold, B domain"/>
    <property type="match status" value="1"/>
</dbReference>
<name>A0A9N9XJM1_PHYSR</name>
<dbReference type="InterPro" id="IPR016188">
    <property type="entry name" value="PurM-like_N"/>
</dbReference>
<evidence type="ECO:0000256" key="14">
    <source>
        <dbReference type="ARBA" id="ARBA00023268"/>
    </source>
</evidence>
<dbReference type="GO" id="GO:0006189">
    <property type="term" value="P:'de novo' IMP biosynthetic process"/>
    <property type="evidence" value="ECO:0007669"/>
    <property type="project" value="UniProtKB-UniRule"/>
</dbReference>
<dbReference type="InterPro" id="IPR037123">
    <property type="entry name" value="PRibGlycinamide_synth_C_sf"/>
</dbReference>
<dbReference type="FunFam" id="3.30.1490.20:FF:000006">
    <property type="entry name" value="phosphoribosylamine--glycine ligase, chloroplastic-like"/>
    <property type="match status" value="1"/>
</dbReference>
<dbReference type="Gene3D" id="3.90.600.10">
    <property type="entry name" value="Phosphoribosylglycinamide synthetase, C-terminal domain"/>
    <property type="match status" value="1"/>
</dbReference>
<evidence type="ECO:0000256" key="13">
    <source>
        <dbReference type="ARBA" id="ARBA00023211"/>
    </source>
</evidence>
<protein>
    <recommendedName>
        <fullName evidence="16">Trifunctional purine biosynthetic protein adenosine-3</fullName>
    </recommendedName>
    <domain>
        <recommendedName>
            <fullName evidence="16">Phosphoribosylamine--glycine ligase</fullName>
            <ecNumber evidence="16">6.3.4.13</ecNumber>
        </recommendedName>
        <alternativeName>
            <fullName evidence="16">Glycinamide ribonucleotide synthetase</fullName>
            <shortName evidence="16">GARS</shortName>
        </alternativeName>
        <alternativeName>
            <fullName evidence="16">Phosphoribosylglycinamide synthetase</fullName>
        </alternativeName>
    </domain>
    <domain>
        <recommendedName>
            <fullName evidence="16">Phosphoribosylformylglycinamidine cyclo-ligase</fullName>
            <ecNumber evidence="16">6.3.3.1</ecNumber>
        </recommendedName>
        <alternativeName>
            <fullName evidence="16">AIR synthase</fullName>
            <shortName evidence="16">AIRS</shortName>
        </alternativeName>
        <alternativeName>
            <fullName evidence="16">Phosphoribosyl-aminoimidazole synthetase</fullName>
        </alternativeName>
    </domain>
    <domain>
        <recommendedName>
            <fullName evidence="16">Phosphoribosylglycinamide formyltransferase</fullName>
            <ecNumber evidence="16">2.1.2.2</ecNumber>
        </recommendedName>
        <alternativeName>
            <fullName evidence="16">5'-phosphoribosylglycinamide transformylase</fullName>
        </alternativeName>
        <alternativeName>
            <fullName evidence="16">GAR transformylase</fullName>
            <shortName evidence="16">GART</shortName>
        </alternativeName>
    </domain>
</protein>
<keyword evidence="9 16" id="KW-0479">Metal-binding</keyword>
<dbReference type="SUPFAM" id="SSF52440">
    <property type="entry name" value="PreATP-grasp domain"/>
    <property type="match status" value="1"/>
</dbReference>
<dbReference type="InterPro" id="IPR002376">
    <property type="entry name" value="Formyl_transf_N"/>
</dbReference>
<dbReference type="FunFam" id="3.40.50.170:FF:000006">
    <property type="entry name" value="Trifunctional purine biosynthetic protein adenosine-3"/>
    <property type="match status" value="1"/>
</dbReference>
<dbReference type="SUPFAM" id="SSF56042">
    <property type="entry name" value="PurM C-terminal domain-like"/>
    <property type="match status" value="1"/>
</dbReference>
<dbReference type="EC" id="6.3.3.1" evidence="16"/>
<dbReference type="Pfam" id="PF00586">
    <property type="entry name" value="AIRS"/>
    <property type="match status" value="1"/>
</dbReference>
<dbReference type="InterPro" id="IPR011054">
    <property type="entry name" value="Rudment_hybrid_motif"/>
</dbReference>
<dbReference type="Pfam" id="PF02843">
    <property type="entry name" value="GARS_C"/>
    <property type="match status" value="1"/>
</dbReference>
<accession>A0A9N9XJM1</accession>
<dbReference type="InterPro" id="IPR020561">
    <property type="entry name" value="PRibGlycinamid_synth_ATP-grasp"/>
</dbReference>
<dbReference type="InterPro" id="IPR004733">
    <property type="entry name" value="PurM_cligase"/>
</dbReference>
<dbReference type="Gene3D" id="3.30.1490.20">
    <property type="entry name" value="ATP-grasp fold, A domain"/>
    <property type="match status" value="1"/>
</dbReference>
<dbReference type="OrthoDB" id="2018833at2759"/>
<evidence type="ECO:0000256" key="7">
    <source>
        <dbReference type="ARBA" id="ARBA00022598"/>
    </source>
</evidence>
<dbReference type="HAMAP" id="MF_00741">
    <property type="entry name" value="AIRS"/>
    <property type="match status" value="1"/>
</dbReference>
<dbReference type="InterPro" id="IPR020562">
    <property type="entry name" value="PRibGlycinamide_synth_N"/>
</dbReference>
<comment type="catalytic activity">
    <reaction evidence="16">
        <text>N(1)-(5-phospho-beta-D-ribosyl)glycinamide + (6R)-10-formyltetrahydrofolate = N(2)-formyl-N(1)-(5-phospho-beta-D-ribosyl)glycinamide + (6S)-5,6,7,8-tetrahydrofolate + H(+)</text>
        <dbReference type="Rhea" id="RHEA:15053"/>
        <dbReference type="ChEBI" id="CHEBI:15378"/>
        <dbReference type="ChEBI" id="CHEBI:57453"/>
        <dbReference type="ChEBI" id="CHEBI:143788"/>
        <dbReference type="ChEBI" id="CHEBI:147286"/>
        <dbReference type="ChEBI" id="CHEBI:195366"/>
        <dbReference type="EC" id="2.1.2.2"/>
    </reaction>
</comment>
<dbReference type="InterPro" id="IPR020560">
    <property type="entry name" value="PRibGlycinamide_synth_C-dom"/>
</dbReference>
<dbReference type="InterPro" id="IPR016185">
    <property type="entry name" value="PreATP-grasp_dom_sf"/>
</dbReference>
<dbReference type="InterPro" id="IPR036676">
    <property type="entry name" value="PurM-like_C_sf"/>
</dbReference>